<dbReference type="PANTHER" id="PTHR11403:SF10">
    <property type="entry name" value="CYTOCHROME C OXIDASE"/>
    <property type="match status" value="1"/>
</dbReference>
<feature type="transmembrane region" description="Helical" evidence="7">
    <location>
        <begin position="177"/>
        <end position="201"/>
    </location>
</feature>
<dbReference type="GO" id="GO:0005886">
    <property type="term" value="C:plasma membrane"/>
    <property type="evidence" value="ECO:0007669"/>
    <property type="project" value="UniProtKB-SubCell"/>
</dbReference>
<dbReference type="RefSeq" id="WP_051889193.1">
    <property type="nucleotide sequence ID" value="NZ_BHZF01000002.1"/>
</dbReference>
<dbReference type="InterPro" id="IPR024791">
    <property type="entry name" value="Cyt_c/ubiquinol_Oxase_su3"/>
</dbReference>
<keyword evidence="3 6" id="KW-0812">Transmembrane</keyword>
<dbReference type="GO" id="GO:0019646">
    <property type="term" value="P:aerobic electron transport chain"/>
    <property type="evidence" value="ECO:0007669"/>
    <property type="project" value="InterPro"/>
</dbReference>
<comment type="similarity">
    <text evidence="2 6">Belongs to the cytochrome c oxidase subunit 3 family.</text>
</comment>
<dbReference type="Gene3D" id="1.20.120.80">
    <property type="entry name" value="Cytochrome c oxidase, subunit III, four-helix bundle"/>
    <property type="match status" value="1"/>
</dbReference>
<dbReference type="PANTHER" id="PTHR11403">
    <property type="entry name" value="CYTOCHROME C OXIDASE SUBUNIT III"/>
    <property type="match status" value="1"/>
</dbReference>
<feature type="transmembrane region" description="Helical" evidence="7">
    <location>
        <begin position="29"/>
        <end position="50"/>
    </location>
</feature>
<dbReference type="InterPro" id="IPR013833">
    <property type="entry name" value="Cyt_c_oxidase_su3_a-hlx"/>
</dbReference>
<gene>
    <name evidence="9" type="ORF">DES35_102251</name>
</gene>
<keyword evidence="5 7" id="KW-0472">Membrane</keyword>
<dbReference type="GO" id="GO:0004129">
    <property type="term" value="F:cytochrome-c oxidase activity"/>
    <property type="evidence" value="ECO:0007669"/>
    <property type="project" value="InterPro"/>
</dbReference>
<feature type="transmembrane region" description="Helical" evidence="7">
    <location>
        <begin position="70"/>
        <end position="87"/>
    </location>
</feature>
<comment type="subcellular location">
    <subcellularLocation>
        <location evidence="6">Cell membrane</location>
        <topology evidence="6">Multi-pass membrane protein</topology>
    </subcellularLocation>
    <subcellularLocation>
        <location evidence="1">Membrane</location>
        <topology evidence="1">Multi-pass membrane protein</topology>
    </subcellularLocation>
</comment>
<evidence type="ECO:0000256" key="3">
    <source>
        <dbReference type="ARBA" id="ARBA00022692"/>
    </source>
</evidence>
<keyword evidence="4 7" id="KW-1133">Transmembrane helix</keyword>
<dbReference type="AlphaFoldDB" id="A0A369A3M2"/>
<evidence type="ECO:0000259" key="8">
    <source>
        <dbReference type="PROSITE" id="PS50253"/>
    </source>
</evidence>
<reference evidence="9 10" key="1">
    <citation type="submission" date="2018-07" db="EMBL/GenBank/DDBJ databases">
        <title>Genomic Encyclopedia of Type Strains, Phase IV (KMG-IV): sequencing the most valuable type-strain genomes for metagenomic binning, comparative biology and taxonomic classification.</title>
        <authorList>
            <person name="Goeker M."/>
        </authorList>
    </citation>
    <scope>NUCLEOTIDE SEQUENCE [LARGE SCALE GENOMIC DNA]</scope>
    <source>
        <strain evidence="9 10">DSM 21410</strain>
    </source>
</reference>
<evidence type="ECO:0000256" key="2">
    <source>
        <dbReference type="ARBA" id="ARBA00010581"/>
    </source>
</evidence>
<dbReference type="EMBL" id="QPJS01000002">
    <property type="protein sequence ID" value="RCX03795.1"/>
    <property type="molecule type" value="Genomic_DNA"/>
</dbReference>
<evidence type="ECO:0000256" key="1">
    <source>
        <dbReference type="ARBA" id="ARBA00004141"/>
    </source>
</evidence>
<dbReference type="Pfam" id="PF00510">
    <property type="entry name" value="COX3"/>
    <property type="match status" value="1"/>
</dbReference>
<accession>A0A369A3M2</accession>
<name>A0A369A3M2_9FLAO</name>
<feature type="transmembrane region" description="Helical" evidence="7">
    <location>
        <begin position="141"/>
        <end position="165"/>
    </location>
</feature>
<dbReference type="InterPro" id="IPR000298">
    <property type="entry name" value="Cyt_c_oxidase-like_su3"/>
</dbReference>
<organism evidence="9 10">
    <name type="scientific">Schleiferia thermophila</name>
    <dbReference type="NCBI Taxonomy" id="884107"/>
    <lineage>
        <taxon>Bacteria</taxon>
        <taxon>Pseudomonadati</taxon>
        <taxon>Bacteroidota</taxon>
        <taxon>Flavobacteriia</taxon>
        <taxon>Flavobacteriales</taxon>
        <taxon>Schleiferiaceae</taxon>
        <taxon>Schleiferia</taxon>
    </lineage>
</organism>
<dbReference type="InterPro" id="IPR035973">
    <property type="entry name" value="Cyt_c_oxidase_su3-like_sf"/>
</dbReference>
<evidence type="ECO:0000313" key="9">
    <source>
        <dbReference type="EMBL" id="RCX03795.1"/>
    </source>
</evidence>
<evidence type="ECO:0000313" key="10">
    <source>
        <dbReference type="Proteomes" id="UP000253517"/>
    </source>
</evidence>
<evidence type="ECO:0000256" key="6">
    <source>
        <dbReference type="RuleBase" id="RU003376"/>
    </source>
</evidence>
<evidence type="ECO:0000256" key="7">
    <source>
        <dbReference type="SAM" id="Phobius"/>
    </source>
</evidence>
<keyword evidence="10" id="KW-1185">Reference proteome</keyword>
<dbReference type="CDD" id="cd00386">
    <property type="entry name" value="Heme_Cu_Oxidase_III_like"/>
    <property type="match status" value="1"/>
</dbReference>
<evidence type="ECO:0000256" key="5">
    <source>
        <dbReference type="ARBA" id="ARBA00023136"/>
    </source>
</evidence>
<dbReference type="SUPFAM" id="SSF81452">
    <property type="entry name" value="Cytochrome c oxidase subunit III-like"/>
    <property type="match status" value="1"/>
</dbReference>
<dbReference type="PROSITE" id="PS50253">
    <property type="entry name" value="COX3"/>
    <property type="match status" value="1"/>
</dbReference>
<proteinExistence type="inferred from homology"/>
<comment type="caution">
    <text evidence="9">The sequence shown here is derived from an EMBL/GenBank/DDBJ whole genome shotgun (WGS) entry which is preliminary data.</text>
</comment>
<feature type="transmembrane region" description="Helical" evidence="7">
    <location>
        <begin position="99"/>
        <end position="121"/>
    </location>
</feature>
<protein>
    <submittedName>
        <fullName evidence="9">Cytochrome c oxidase subunit 3</fullName>
    </submittedName>
</protein>
<evidence type="ECO:0000256" key="4">
    <source>
        <dbReference type="ARBA" id="ARBA00022989"/>
    </source>
</evidence>
<feature type="domain" description="Heme-copper oxidase subunit III family profile" evidence="8">
    <location>
        <begin position="1"/>
        <end position="205"/>
    </location>
</feature>
<dbReference type="Proteomes" id="UP000253517">
    <property type="component" value="Unassembled WGS sequence"/>
</dbReference>
<sequence length="205" mass="23047">MNRENNSISEVRDEKQLLKAQRKRAAKPLLWVSMASIFMAFAGLVSGYIVSRGFLIENNQWVEFELPAQFIYSTLIILASSVVLGIGQYKAHKDIRIAGYLMLSALVMGALFCYMQVAAYQNLISRSIFFTGPGSFTAGSWIYAISFIHLLHIVGGLIALSVATIKAVNAKYSETDHLGYSLAAVFWHFLGFVWIFLYAFLTFYR</sequence>